<dbReference type="PROSITE" id="PS50105">
    <property type="entry name" value="SAM_DOMAIN"/>
    <property type="match status" value="1"/>
</dbReference>
<keyword evidence="2 3" id="KW-0040">ANK repeat</keyword>
<feature type="repeat" description="ANK" evidence="3">
    <location>
        <begin position="70"/>
        <end position="102"/>
    </location>
</feature>
<feature type="repeat" description="ANK" evidence="3">
    <location>
        <begin position="137"/>
        <end position="169"/>
    </location>
</feature>
<sequence length="473" mass="53723">MDFSEELQKASRLGDIGLIRNALDQSPEIIDELDKKLGWAPLYRTVICGHLEATQFLLSKGANPNIQNRLGETPLHQAADNDQYKIAELLINYKSDPNIQQNDGDTALHHSAYKGHLKIVKLLLRHKANPNIQNFVFGKTPLHLAVEAGNFQVVQELLYFNASPLILDRSGKASIDYTHSQEILKILNNAIENPSLGLDFNEKIDYPIIECKTETIDEGLDHSMDELRYILKDTPSFEEDNEVTKSESVLEPECERVSTGSVNIINSSRTFSFGGDLSKNNLYRWLCNARLEALFQTLIHNGYDDIECIFQLMKSSEPLNIKTLENIGVRKPGYIARFLALLELEIKEKKVKQPKKSAFSCCSVPNYAPGINLLPTLQEWLEQMGLGYFHRFFKDAGYDDMDHLLMLMHSNYPITDEVLKNDIGIEKVGHRHRILARLRDEAQVKRHRKLTSQVALSIENNSKATACEFCIIV</sequence>
<dbReference type="PANTHER" id="PTHR24174">
    <property type="entry name" value="ANKYRIN REPEAT AND STERILE ALPHA MOTIF DOMAIN-CONTAINING PROTEIN 1"/>
    <property type="match status" value="1"/>
</dbReference>
<feature type="domain" description="SAM" evidence="4">
    <location>
        <begin position="376"/>
        <end position="444"/>
    </location>
</feature>
<dbReference type="SUPFAM" id="SSF48403">
    <property type="entry name" value="Ankyrin repeat"/>
    <property type="match status" value="1"/>
</dbReference>
<reference evidence="5" key="1">
    <citation type="submission" date="2021-09" db="EMBL/GenBank/DDBJ databases">
        <authorList>
            <consortium name="AG Swart"/>
            <person name="Singh M."/>
            <person name="Singh A."/>
            <person name="Seah K."/>
            <person name="Emmerich C."/>
        </authorList>
    </citation>
    <scope>NUCLEOTIDE SEQUENCE</scope>
    <source>
        <strain evidence="5">ATCC30299</strain>
    </source>
</reference>
<dbReference type="SMART" id="SM00454">
    <property type="entry name" value="SAM"/>
    <property type="match status" value="1"/>
</dbReference>
<dbReference type="InterPro" id="IPR013761">
    <property type="entry name" value="SAM/pointed_sf"/>
</dbReference>
<evidence type="ECO:0000256" key="1">
    <source>
        <dbReference type="ARBA" id="ARBA00022737"/>
    </source>
</evidence>
<dbReference type="InterPro" id="IPR036770">
    <property type="entry name" value="Ankyrin_rpt-contain_sf"/>
</dbReference>
<dbReference type="PROSITE" id="PS50088">
    <property type="entry name" value="ANK_REPEAT"/>
    <property type="match status" value="4"/>
</dbReference>
<comment type="caution">
    <text evidence="5">The sequence shown here is derived from an EMBL/GenBank/DDBJ whole genome shotgun (WGS) entry which is preliminary data.</text>
</comment>
<dbReference type="Pfam" id="PF12796">
    <property type="entry name" value="Ank_2"/>
    <property type="match status" value="1"/>
</dbReference>
<dbReference type="PRINTS" id="PR01415">
    <property type="entry name" value="ANKYRIN"/>
</dbReference>
<accession>A0AAU9IS86</accession>
<dbReference type="SMART" id="SM00248">
    <property type="entry name" value="ANK"/>
    <property type="match status" value="4"/>
</dbReference>
<dbReference type="Pfam" id="PF00536">
    <property type="entry name" value="SAM_1"/>
    <property type="match status" value="1"/>
</dbReference>
<dbReference type="PROSITE" id="PS50297">
    <property type="entry name" value="ANK_REP_REGION"/>
    <property type="match status" value="4"/>
</dbReference>
<protein>
    <recommendedName>
        <fullName evidence="4">SAM domain-containing protein</fullName>
    </recommendedName>
</protein>
<feature type="repeat" description="ANK" evidence="3">
    <location>
        <begin position="37"/>
        <end position="69"/>
    </location>
</feature>
<keyword evidence="1" id="KW-0677">Repeat</keyword>
<dbReference type="InterPro" id="IPR033635">
    <property type="entry name" value="ANKS1/Caskin"/>
</dbReference>
<evidence type="ECO:0000313" key="5">
    <source>
        <dbReference type="EMBL" id="CAG9316591.1"/>
    </source>
</evidence>
<gene>
    <name evidence="5" type="ORF">BSTOLATCC_MIC16699</name>
</gene>
<dbReference type="InterPro" id="IPR001660">
    <property type="entry name" value="SAM"/>
</dbReference>
<dbReference type="EMBL" id="CAJZBQ010000016">
    <property type="protein sequence ID" value="CAG9316591.1"/>
    <property type="molecule type" value="Genomic_DNA"/>
</dbReference>
<dbReference type="Proteomes" id="UP001162131">
    <property type="component" value="Unassembled WGS sequence"/>
</dbReference>
<dbReference type="PANTHER" id="PTHR24174:SF16">
    <property type="entry name" value="CASKIN-2"/>
    <property type="match status" value="1"/>
</dbReference>
<name>A0AAU9IS86_9CILI</name>
<dbReference type="AlphaFoldDB" id="A0AAU9IS86"/>
<feature type="repeat" description="ANK" evidence="3">
    <location>
        <begin position="103"/>
        <end position="135"/>
    </location>
</feature>
<dbReference type="Gene3D" id="1.10.150.50">
    <property type="entry name" value="Transcription Factor, Ets-1"/>
    <property type="match status" value="2"/>
</dbReference>
<evidence type="ECO:0000256" key="2">
    <source>
        <dbReference type="ARBA" id="ARBA00023043"/>
    </source>
</evidence>
<dbReference type="SUPFAM" id="SSF47769">
    <property type="entry name" value="SAM/Pointed domain"/>
    <property type="match status" value="2"/>
</dbReference>
<dbReference type="InterPro" id="IPR002110">
    <property type="entry name" value="Ankyrin_rpt"/>
</dbReference>
<evidence type="ECO:0000256" key="3">
    <source>
        <dbReference type="PROSITE-ProRule" id="PRU00023"/>
    </source>
</evidence>
<proteinExistence type="predicted"/>
<keyword evidence="6" id="KW-1185">Reference proteome</keyword>
<organism evidence="5 6">
    <name type="scientific">Blepharisma stoltei</name>
    <dbReference type="NCBI Taxonomy" id="1481888"/>
    <lineage>
        <taxon>Eukaryota</taxon>
        <taxon>Sar</taxon>
        <taxon>Alveolata</taxon>
        <taxon>Ciliophora</taxon>
        <taxon>Postciliodesmatophora</taxon>
        <taxon>Heterotrichea</taxon>
        <taxon>Heterotrichida</taxon>
        <taxon>Blepharismidae</taxon>
        <taxon>Blepharisma</taxon>
    </lineage>
</organism>
<dbReference type="Gene3D" id="1.25.40.20">
    <property type="entry name" value="Ankyrin repeat-containing domain"/>
    <property type="match status" value="2"/>
</dbReference>
<evidence type="ECO:0000313" key="6">
    <source>
        <dbReference type="Proteomes" id="UP001162131"/>
    </source>
</evidence>
<evidence type="ECO:0000259" key="4">
    <source>
        <dbReference type="PROSITE" id="PS50105"/>
    </source>
</evidence>
<dbReference type="Pfam" id="PF00023">
    <property type="entry name" value="Ank"/>
    <property type="match status" value="1"/>
</dbReference>